<dbReference type="Pfam" id="PF14568">
    <property type="entry name" value="SUKH_6"/>
    <property type="match status" value="1"/>
</dbReference>
<dbReference type="InterPro" id="IPR018958">
    <property type="entry name" value="Knr4/Smi1-like_dom"/>
</dbReference>
<dbReference type="STRING" id="889306.KP78_27210"/>
<dbReference type="SUPFAM" id="SSF160631">
    <property type="entry name" value="SMI1/KNR4-like"/>
    <property type="match status" value="1"/>
</dbReference>
<keyword evidence="3" id="KW-1185">Reference proteome</keyword>
<dbReference type="Gene3D" id="3.40.1580.10">
    <property type="entry name" value="SMI1/KNR4-like"/>
    <property type="match status" value="1"/>
</dbReference>
<dbReference type="EMBL" id="JXRP01000018">
    <property type="protein sequence ID" value="KIL45177.1"/>
    <property type="molecule type" value="Genomic_DNA"/>
</dbReference>
<gene>
    <name evidence="2" type="ORF">KP78_27210</name>
</gene>
<dbReference type="AlphaFoldDB" id="A0A0C2V891"/>
<dbReference type="SMART" id="SM00860">
    <property type="entry name" value="SMI1_KNR4"/>
    <property type="match status" value="1"/>
</dbReference>
<protein>
    <recommendedName>
        <fullName evidence="1">Knr4/Smi1-like domain-containing protein</fullName>
    </recommendedName>
</protein>
<name>A0A0C2V891_9BACL</name>
<dbReference type="PATRIC" id="fig|889306.3.peg.2734"/>
<comment type="caution">
    <text evidence="2">The sequence shown here is derived from an EMBL/GenBank/DDBJ whole genome shotgun (WGS) entry which is preliminary data.</text>
</comment>
<dbReference type="RefSeq" id="WP_052474800.1">
    <property type="nucleotide sequence ID" value="NZ_JXRP01000018.1"/>
</dbReference>
<dbReference type="Proteomes" id="UP000031938">
    <property type="component" value="Unassembled WGS sequence"/>
</dbReference>
<sequence>MFKSSALDAYELEELNNSIISQVENDLKVILPKSYKDLMETQNGGYLNFNKYPVSFFDDADHIAIDYIFGIGINKNEGILQSDYYIKEWEMPKNLVILYTAGPSGVALDYREIDTSDEPKVIYYDVETGQDEIIAKSFDEFQDKLYNDGQNIYLAPDMIFEEDKTEFTYEEGDKAFKNGTISEIGFALIFFAENKSNTNWFLKHIKNLSKHKNRFIVMDAEEALLKIINERINEKDIDNGLIKETINEFSNHSDNDVQNFAKKINKKYLKLIQNQ</sequence>
<evidence type="ECO:0000259" key="1">
    <source>
        <dbReference type="SMART" id="SM00860"/>
    </source>
</evidence>
<dbReference type="OrthoDB" id="8657476at2"/>
<feature type="domain" description="Knr4/Smi1-like" evidence="1">
    <location>
        <begin position="14"/>
        <end position="144"/>
    </location>
</feature>
<reference evidence="2 3" key="1">
    <citation type="submission" date="2015-01" db="EMBL/GenBank/DDBJ databases">
        <title>Genome sequencing of Jeotgalibacillus soli.</title>
        <authorList>
            <person name="Goh K.M."/>
            <person name="Chan K.-G."/>
            <person name="Yaakop A.S."/>
            <person name="Ee R."/>
            <person name="Gan H.M."/>
            <person name="Chan C.S."/>
        </authorList>
    </citation>
    <scope>NUCLEOTIDE SEQUENCE [LARGE SCALE GENOMIC DNA]</scope>
    <source>
        <strain evidence="2 3">P9</strain>
    </source>
</reference>
<proteinExistence type="predicted"/>
<organism evidence="2 3">
    <name type="scientific">Jeotgalibacillus soli</name>
    <dbReference type="NCBI Taxonomy" id="889306"/>
    <lineage>
        <taxon>Bacteria</taxon>
        <taxon>Bacillati</taxon>
        <taxon>Bacillota</taxon>
        <taxon>Bacilli</taxon>
        <taxon>Bacillales</taxon>
        <taxon>Caryophanaceae</taxon>
        <taxon>Jeotgalibacillus</taxon>
    </lineage>
</organism>
<dbReference type="InterPro" id="IPR037883">
    <property type="entry name" value="Knr4/Smi1-like_sf"/>
</dbReference>
<evidence type="ECO:0000313" key="3">
    <source>
        <dbReference type="Proteomes" id="UP000031938"/>
    </source>
</evidence>
<evidence type="ECO:0000313" key="2">
    <source>
        <dbReference type="EMBL" id="KIL45177.1"/>
    </source>
</evidence>
<accession>A0A0C2V891</accession>